<evidence type="ECO:0000256" key="1">
    <source>
        <dbReference type="ARBA" id="ARBA00004651"/>
    </source>
</evidence>
<feature type="compositionally biased region" description="Polar residues" evidence="8">
    <location>
        <begin position="1"/>
        <end position="16"/>
    </location>
</feature>
<feature type="region of interest" description="Disordered" evidence="8">
    <location>
        <begin position="1"/>
        <end position="37"/>
    </location>
</feature>
<dbReference type="Pfam" id="PF00528">
    <property type="entry name" value="BPD_transp_1"/>
    <property type="match status" value="1"/>
</dbReference>
<dbReference type="EMBL" id="JAGSOV010000077">
    <property type="protein sequence ID" value="MCO1660084.1"/>
    <property type="molecule type" value="Genomic_DNA"/>
</dbReference>
<evidence type="ECO:0000313" key="10">
    <source>
        <dbReference type="EMBL" id="MCO1660084.1"/>
    </source>
</evidence>
<evidence type="ECO:0000256" key="5">
    <source>
        <dbReference type="ARBA" id="ARBA00022989"/>
    </source>
</evidence>
<keyword evidence="11" id="KW-1185">Reference proteome</keyword>
<dbReference type="Gene3D" id="1.10.3720.10">
    <property type="entry name" value="MetI-like"/>
    <property type="match status" value="1"/>
</dbReference>
<dbReference type="Proteomes" id="UP001165283">
    <property type="component" value="Unassembled WGS sequence"/>
</dbReference>
<keyword evidence="3" id="KW-1003">Cell membrane</keyword>
<feature type="transmembrane region" description="Helical" evidence="7">
    <location>
        <begin position="47"/>
        <end position="72"/>
    </location>
</feature>
<evidence type="ECO:0000259" key="9">
    <source>
        <dbReference type="PROSITE" id="PS50928"/>
    </source>
</evidence>
<keyword evidence="2 7" id="KW-0813">Transport</keyword>
<feature type="domain" description="ABC transmembrane type-1" evidence="9">
    <location>
        <begin position="107"/>
        <end position="332"/>
    </location>
</feature>
<feature type="transmembrane region" description="Helical" evidence="7">
    <location>
        <begin position="257"/>
        <end position="276"/>
    </location>
</feature>
<comment type="similarity">
    <text evidence="7">Belongs to the binding-protein-dependent transport system permease family.</text>
</comment>
<evidence type="ECO:0000256" key="7">
    <source>
        <dbReference type="RuleBase" id="RU363032"/>
    </source>
</evidence>
<feature type="transmembrane region" description="Helical" evidence="7">
    <location>
        <begin position="311"/>
        <end position="333"/>
    </location>
</feature>
<gene>
    <name evidence="10" type="ORF">KDL28_34000</name>
</gene>
<dbReference type="RefSeq" id="WP_252445354.1">
    <property type="nucleotide sequence ID" value="NZ_JAGSOV010000077.1"/>
</dbReference>
<comment type="caution">
    <text evidence="10">The sequence shown here is derived from an EMBL/GenBank/DDBJ whole genome shotgun (WGS) entry which is preliminary data.</text>
</comment>
<keyword evidence="6 7" id="KW-0472">Membrane</keyword>
<evidence type="ECO:0000256" key="2">
    <source>
        <dbReference type="ARBA" id="ARBA00022448"/>
    </source>
</evidence>
<dbReference type="PROSITE" id="PS50928">
    <property type="entry name" value="ABC_TM1"/>
    <property type="match status" value="1"/>
</dbReference>
<feature type="transmembrane region" description="Helical" evidence="7">
    <location>
        <begin position="199"/>
        <end position="221"/>
    </location>
</feature>
<sequence length="343" mass="37574">MTTGAGTPPRETQPTDPSGPEPKTPVRDRSGGKQLTRAQRDARAGRLLLSPTLLVVLVVVVVPIVWSILLAFQDLRLIDLRRRGLFGEFSLENIADVFTSSGFWEGLRTTLLFSVVGTIGSIGIGLAAALALRKPFRGRTFVRASMLLPYVAPVVAVAFVWQTMLSPQFGIVNHVGREWLGWDDPIAFLSQRSADVSLFGLQVSVPVALLTVMAFEAWRYFPFAFLFLTARLQAVPGELEEAATVDGATPTQRFRHVLLPQLLPVIALLSVLRFIFTFNEFDDIFLLTGGAAGTEVVSVRVYNLLTDRGDIGGAAAQALVLALVLVVFLIVYFKFFAKRVEEV</sequence>
<name>A0ABT1AAM8_9PSEU</name>
<organism evidence="10 11">
    <name type="scientific">Pseudonocardia humida</name>
    <dbReference type="NCBI Taxonomy" id="2800819"/>
    <lineage>
        <taxon>Bacteria</taxon>
        <taxon>Bacillati</taxon>
        <taxon>Actinomycetota</taxon>
        <taxon>Actinomycetes</taxon>
        <taxon>Pseudonocardiales</taxon>
        <taxon>Pseudonocardiaceae</taxon>
        <taxon>Pseudonocardia</taxon>
    </lineage>
</organism>
<keyword evidence="5 7" id="KW-1133">Transmembrane helix</keyword>
<dbReference type="InterPro" id="IPR050809">
    <property type="entry name" value="UgpAE/MalFG_permease"/>
</dbReference>
<evidence type="ECO:0000256" key="6">
    <source>
        <dbReference type="ARBA" id="ARBA00023136"/>
    </source>
</evidence>
<dbReference type="PANTHER" id="PTHR43227:SF8">
    <property type="entry name" value="DIACETYLCHITOBIOSE UPTAKE SYSTEM PERMEASE PROTEIN DASB"/>
    <property type="match status" value="1"/>
</dbReference>
<dbReference type="InterPro" id="IPR000515">
    <property type="entry name" value="MetI-like"/>
</dbReference>
<evidence type="ECO:0000256" key="3">
    <source>
        <dbReference type="ARBA" id="ARBA00022475"/>
    </source>
</evidence>
<dbReference type="CDD" id="cd06261">
    <property type="entry name" value="TM_PBP2"/>
    <property type="match status" value="1"/>
</dbReference>
<dbReference type="SUPFAM" id="SSF161098">
    <property type="entry name" value="MetI-like"/>
    <property type="match status" value="1"/>
</dbReference>
<protein>
    <submittedName>
        <fullName evidence="10">Sugar ABC transporter permease</fullName>
    </submittedName>
</protein>
<keyword evidence="4 7" id="KW-0812">Transmembrane</keyword>
<dbReference type="InterPro" id="IPR035906">
    <property type="entry name" value="MetI-like_sf"/>
</dbReference>
<feature type="transmembrane region" description="Helical" evidence="7">
    <location>
        <begin position="111"/>
        <end position="132"/>
    </location>
</feature>
<evidence type="ECO:0000256" key="4">
    <source>
        <dbReference type="ARBA" id="ARBA00022692"/>
    </source>
</evidence>
<feature type="transmembrane region" description="Helical" evidence="7">
    <location>
        <begin position="144"/>
        <end position="164"/>
    </location>
</feature>
<evidence type="ECO:0000256" key="8">
    <source>
        <dbReference type="SAM" id="MobiDB-lite"/>
    </source>
</evidence>
<evidence type="ECO:0000313" key="11">
    <source>
        <dbReference type="Proteomes" id="UP001165283"/>
    </source>
</evidence>
<comment type="subcellular location">
    <subcellularLocation>
        <location evidence="1 7">Cell membrane</location>
        <topology evidence="1 7">Multi-pass membrane protein</topology>
    </subcellularLocation>
</comment>
<reference evidence="10" key="1">
    <citation type="submission" date="2021-04" db="EMBL/GenBank/DDBJ databases">
        <title>Pseudonocardia sp. nov., isolated from sandy soil of mangrove forest.</title>
        <authorList>
            <person name="Zan Z."/>
            <person name="Huang R."/>
            <person name="Liu W."/>
        </authorList>
    </citation>
    <scope>NUCLEOTIDE SEQUENCE</scope>
    <source>
        <strain evidence="10">S2-4</strain>
    </source>
</reference>
<proteinExistence type="inferred from homology"/>
<accession>A0ABT1AAM8</accession>
<dbReference type="PANTHER" id="PTHR43227">
    <property type="entry name" value="BLL4140 PROTEIN"/>
    <property type="match status" value="1"/>
</dbReference>